<accession>A0ABN1WDH0</accession>
<reference evidence="3 4" key="1">
    <citation type="journal article" date="2019" name="Int. J. Syst. Evol. Microbiol.">
        <title>The Global Catalogue of Microorganisms (GCM) 10K type strain sequencing project: providing services to taxonomists for standard genome sequencing and annotation.</title>
        <authorList>
            <consortium name="The Broad Institute Genomics Platform"/>
            <consortium name="The Broad Institute Genome Sequencing Center for Infectious Disease"/>
            <person name="Wu L."/>
            <person name="Ma J."/>
        </authorList>
    </citation>
    <scope>NUCLEOTIDE SEQUENCE [LARGE SCALE GENOMIC DNA]</scope>
    <source>
        <strain evidence="3 4">JCM 13004</strain>
    </source>
</reference>
<evidence type="ECO:0000256" key="1">
    <source>
        <dbReference type="SAM" id="Coils"/>
    </source>
</evidence>
<feature type="coiled-coil region" evidence="1">
    <location>
        <begin position="95"/>
        <end position="129"/>
    </location>
</feature>
<gene>
    <name evidence="3" type="ORF">GCM10009665_36820</name>
</gene>
<keyword evidence="4" id="KW-1185">Reference proteome</keyword>
<evidence type="ECO:0000313" key="3">
    <source>
        <dbReference type="EMBL" id="GAA1242704.1"/>
    </source>
</evidence>
<keyword evidence="1" id="KW-0175">Coiled coil</keyword>
<evidence type="ECO:0000256" key="2">
    <source>
        <dbReference type="SAM" id="MobiDB-lite"/>
    </source>
</evidence>
<feature type="region of interest" description="Disordered" evidence="2">
    <location>
        <begin position="212"/>
        <end position="255"/>
    </location>
</feature>
<dbReference type="EMBL" id="BAAALF010000061">
    <property type="protein sequence ID" value="GAA1242704.1"/>
    <property type="molecule type" value="Genomic_DNA"/>
</dbReference>
<feature type="compositionally biased region" description="Gly residues" evidence="2">
    <location>
        <begin position="25"/>
        <end position="34"/>
    </location>
</feature>
<organism evidence="3 4">
    <name type="scientific">Kitasatospora nipponensis</name>
    <dbReference type="NCBI Taxonomy" id="258049"/>
    <lineage>
        <taxon>Bacteria</taxon>
        <taxon>Bacillati</taxon>
        <taxon>Actinomycetota</taxon>
        <taxon>Actinomycetes</taxon>
        <taxon>Kitasatosporales</taxon>
        <taxon>Streptomycetaceae</taxon>
        <taxon>Kitasatospora</taxon>
    </lineage>
</organism>
<comment type="caution">
    <text evidence="3">The sequence shown here is derived from an EMBL/GenBank/DDBJ whole genome shotgun (WGS) entry which is preliminary data.</text>
</comment>
<name>A0ABN1WDH0_9ACTN</name>
<evidence type="ECO:0008006" key="5">
    <source>
        <dbReference type="Google" id="ProtNLM"/>
    </source>
</evidence>
<feature type="region of interest" description="Disordered" evidence="2">
    <location>
        <begin position="1"/>
        <end position="34"/>
    </location>
</feature>
<evidence type="ECO:0000313" key="4">
    <source>
        <dbReference type="Proteomes" id="UP001500037"/>
    </source>
</evidence>
<proteinExistence type="predicted"/>
<dbReference type="Proteomes" id="UP001500037">
    <property type="component" value="Unassembled WGS sequence"/>
</dbReference>
<feature type="compositionally biased region" description="Gly residues" evidence="2">
    <location>
        <begin position="212"/>
        <end position="223"/>
    </location>
</feature>
<feature type="compositionally biased region" description="Gly residues" evidence="2">
    <location>
        <begin position="233"/>
        <end position="249"/>
    </location>
</feature>
<sequence>MASWVGPELGDTTGEARAVADKGRSGSGSSGGAGAGYRVEVDNLRAFAGQVRGLLAEFQTSADGPTTHARTGVGRGSFGPFAEAVALHDQYDLMRDGLRDVLTALHEAIDEAQQKADLTATNYEEQEHRTAQRLKVGADGWSVGTPGPSVGGSPTTYGAAAAGTAAGALAGRAAARNAAVDRAGNPVEAVPATAADGTRTAAVPGAVPGAVGPGGGVPGGAGKGNTARPTPGPGTGTGADGDGDTGGGAVVQPTW</sequence>
<protein>
    <recommendedName>
        <fullName evidence="5">PE family protein</fullName>
    </recommendedName>
</protein>